<dbReference type="AlphaFoldDB" id="A0A2V0NPI6"/>
<comment type="similarity">
    <text evidence="2">Belongs to the SCC4/mau-2 family.</text>
</comment>
<evidence type="ECO:0000256" key="4">
    <source>
        <dbReference type="ARBA" id="ARBA00022776"/>
    </source>
</evidence>
<gene>
    <name evidence="8" type="ORF">Rsub_02088</name>
</gene>
<evidence type="ECO:0000256" key="1">
    <source>
        <dbReference type="ARBA" id="ARBA00004123"/>
    </source>
</evidence>
<accession>A0A2V0NPI6</accession>
<evidence type="ECO:0000256" key="5">
    <source>
        <dbReference type="ARBA" id="ARBA00022829"/>
    </source>
</evidence>
<evidence type="ECO:0000256" key="3">
    <source>
        <dbReference type="ARBA" id="ARBA00022618"/>
    </source>
</evidence>
<dbReference type="PANTHER" id="PTHR21394">
    <property type="entry name" value="MAU2 CHROMATID COHESION FACTOR HOMOLOG"/>
    <property type="match status" value="1"/>
</dbReference>
<dbReference type="GO" id="GO:0007064">
    <property type="term" value="P:mitotic sister chromatid cohesion"/>
    <property type="evidence" value="ECO:0007669"/>
    <property type="project" value="InterPro"/>
</dbReference>
<keyword evidence="6" id="KW-0539">Nucleus</keyword>
<name>A0A2V0NPI6_9CHLO</name>
<dbReference type="STRING" id="307507.A0A2V0NPI6"/>
<dbReference type="Pfam" id="PF10345">
    <property type="entry name" value="Cohesin_load"/>
    <property type="match status" value="1"/>
</dbReference>
<protein>
    <submittedName>
        <fullName evidence="8">Uncharacterized protein</fullName>
    </submittedName>
</protein>
<dbReference type="OrthoDB" id="538869at2759"/>
<dbReference type="InParanoid" id="A0A2V0NPI6"/>
<keyword evidence="4" id="KW-0498">Mitosis</keyword>
<dbReference type="InterPro" id="IPR019440">
    <property type="entry name" value="MAU2"/>
</dbReference>
<keyword evidence="9" id="KW-1185">Reference proteome</keyword>
<sequence>MAAFDALQALAARQAAEGNPLQAIKCLEACLRLSLMPADEAQTRLRAARLLLLHTSNLAEARQHLQKAQMVVQKLPAHHILKCEVAALLGRAHKCLGEVDYQRGAYERGLDVCQRALSAGAGGADSATRAKLQRWACYFHVRAADALASQADSAAAAAAAQRGVDAAREYGLRDEELVLRVFQLQLAMVSWDCAAVDAAAHAVTAALGGGGGGGGDAPPDSPLIQQLKLHFNVLQIIYSMRRGHFDQLVAEGGNQGAGSSGGASSDPAAITTMEELLSAVRASAAGQSDAAAAAAAQSGAVCGYEWLPLPAQEGLVRLLAACVLRAPGKVKPALDHVAKGLAAVDGALSQLGESVAAAAGGGGGGAGGAEWGESQLDHTQVWPARALAVLRILLLEARAQLHLLSSNFAAARADVAANAALFARFPVLLEAVAPSLHMQAALYAHAVGAFGAAVAHYTAAAGATNDGPAEAQARYYRHHSRPPNRTSHLLSRALKVAHNRLHNHQLINQLLNIMAPMRAEANDAACAQQMLTSAFTLAKGMGDINGQVASLSVLLQVYESTGQEDNAAQNRNFLAKKKADLAARLAAAEADAAQHAAVLGWQL</sequence>
<comment type="caution">
    <text evidence="8">The sequence shown here is derived from an EMBL/GenBank/DDBJ whole genome shotgun (WGS) entry which is preliminary data.</text>
</comment>
<dbReference type="Proteomes" id="UP000247498">
    <property type="component" value="Unassembled WGS sequence"/>
</dbReference>
<evidence type="ECO:0000256" key="7">
    <source>
        <dbReference type="ARBA" id="ARBA00023306"/>
    </source>
</evidence>
<reference evidence="8 9" key="1">
    <citation type="journal article" date="2018" name="Sci. Rep.">
        <title>Raphidocelis subcapitata (=Pseudokirchneriella subcapitata) provides an insight into genome evolution and environmental adaptations in the Sphaeropleales.</title>
        <authorList>
            <person name="Suzuki S."/>
            <person name="Yamaguchi H."/>
            <person name="Nakajima N."/>
            <person name="Kawachi M."/>
        </authorList>
    </citation>
    <scope>NUCLEOTIDE SEQUENCE [LARGE SCALE GENOMIC DNA]</scope>
    <source>
        <strain evidence="8 9">NIES-35</strain>
    </source>
</reference>
<keyword evidence="3" id="KW-0132">Cell division</keyword>
<evidence type="ECO:0000256" key="2">
    <source>
        <dbReference type="ARBA" id="ARBA00008585"/>
    </source>
</evidence>
<dbReference type="GO" id="GO:0007059">
    <property type="term" value="P:chromosome segregation"/>
    <property type="evidence" value="ECO:0007669"/>
    <property type="project" value="UniProtKB-KW"/>
</dbReference>
<dbReference type="GO" id="GO:0005634">
    <property type="term" value="C:nucleus"/>
    <property type="evidence" value="ECO:0007669"/>
    <property type="project" value="UniProtKB-SubCell"/>
</dbReference>
<organism evidence="8 9">
    <name type="scientific">Raphidocelis subcapitata</name>
    <dbReference type="NCBI Taxonomy" id="307507"/>
    <lineage>
        <taxon>Eukaryota</taxon>
        <taxon>Viridiplantae</taxon>
        <taxon>Chlorophyta</taxon>
        <taxon>core chlorophytes</taxon>
        <taxon>Chlorophyceae</taxon>
        <taxon>CS clade</taxon>
        <taxon>Sphaeropleales</taxon>
        <taxon>Selenastraceae</taxon>
        <taxon>Raphidocelis</taxon>
    </lineage>
</organism>
<dbReference type="EMBL" id="BDRX01000010">
    <property type="protein sequence ID" value="GBF89516.1"/>
    <property type="molecule type" value="Genomic_DNA"/>
</dbReference>
<evidence type="ECO:0000256" key="6">
    <source>
        <dbReference type="ARBA" id="ARBA00023242"/>
    </source>
</evidence>
<dbReference type="GO" id="GO:0051301">
    <property type="term" value="P:cell division"/>
    <property type="evidence" value="ECO:0007669"/>
    <property type="project" value="UniProtKB-KW"/>
</dbReference>
<keyword evidence="7" id="KW-0131">Cell cycle</keyword>
<keyword evidence="5" id="KW-0159">Chromosome partition</keyword>
<dbReference type="FunCoup" id="A0A2V0NPI6">
    <property type="interactions" value="2022"/>
</dbReference>
<comment type="subcellular location">
    <subcellularLocation>
        <location evidence="1">Nucleus</location>
    </subcellularLocation>
</comment>
<evidence type="ECO:0000313" key="9">
    <source>
        <dbReference type="Proteomes" id="UP000247498"/>
    </source>
</evidence>
<proteinExistence type="inferred from homology"/>
<evidence type="ECO:0000313" key="8">
    <source>
        <dbReference type="EMBL" id="GBF89516.1"/>
    </source>
</evidence>